<dbReference type="EMBL" id="JAOZYB010000125">
    <property type="protein sequence ID" value="MEB3962147.1"/>
    <property type="molecule type" value="Genomic_DNA"/>
</dbReference>
<dbReference type="SUPFAM" id="SSF52200">
    <property type="entry name" value="Toll/Interleukin receptor TIR domain"/>
    <property type="match status" value="1"/>
</dbReference>
<keyword evidence="2" id="KW-0675">Receptor</keyword>
<dbReference type="Gene3D" id="3.40.50.10140">
    <property type="entry name" value="Toll/interleukin-1 receptor homology (TIR) domain"/>
    <property type="match status" value="1"/>
</dbReference>
<keyword evidence="3" id="KW-1185">Reference proteome</keyword>
<accession>A0ABU6CDC0</accession>
<feature type="domain" description="TIR" evidence="1">
    <location>
        <begin position="1"/>
        <end position="152"/>
    </location>
</feature>
<protein>
    <submittedName>
        <fullName evidence="2">Toll/interleukin-1 receptor domain-containing protein</fullName>
    </submittedName>
</protein>
<proteinExistence type="predicted"/>
<dbReference type="InterPro" id="IPR000157">
    <property type="entry name" value="TIR_dom"/>
</dbReference>
<dbReference type="InterPro" id="IPR035897">
    <property type="entry name" value="Toll_tir_struct_dom_sf"/>
</dbReference>
<reference evidence="2 3" key="1">
    <citation type="submission" date="2022-10" db="EMBL/GenBank/DDBJ databases">
        <authorList>
            <person name="Xie J."/>
            <person name="Shen N."/>
        </authorList>
    </citation>
    <scope>NUCLEOTIDE SEQUENCE [LARGE SCALE GENOMIC DNA]</scope>
    <source>
        <strain evidence="2 3">DSM 41681</strain>
    </source>
</reference>
<comment type="caution">
    <text evidence="2">The sequence shown here is derived from an EMBL/GenBank/DDBJ whole genome shotgun (WGS) entry which is preliminary data.</text>
</comment>
<sequence length="440" mass="48884">MALRVFISHGSGRDECVQDALQLLIPELKRRGYRVFFDVESLRVGDVWAEELYTELFACDAAVVLLGPQTLQDPEWVRRETEVLVSRHVMKNLPHVLPGLMGGLDPAQARSVGFAPLFRLQARIQDRHDPYNPPPNGGSSVAQFVDWMLEEFAHVGEVVHDEQVSEWAERIAVYLDKASRRNAARVLTAAKRLGLHDSDLRQITARIGSDLLLAFRLLSAAREGEVLAQAIGELQSVLDASLAGLIHELLPGWADQEAAECFLPSRGSDASAEGKVIVFPAHLAWMAEHHVQRALCMKPESWRISALSEESDLPWAGESPTERLHDACLEQLLDLFRVPPWKSLADVEEIPGVLPYLVVSLEDYSLETIAEVVRSLLREFEGLKVLNVVVLAPVDVPEPKELEVCGLADAVVVHPRPSDAEQSRAYRLHRAMDGLLKQCG</sequence>
<dbReference type="RefSeq" id="WP_324769602.1">
    <property type="nucleotide sequence ID" value="NZ_BAAATS010000016.1"/>
</dbReference>
<dbReference type="Proteomes" id="UP001352223">
    <property type="component" value="Unassembled WGS sequence"/>
</dbReference>
<dbReference type="Pfam" id="PF13676">
    <property type="entry name" value="TIR_2"/>
    <property type="match status" value="1"/>
</dbReference>
<organism evidence="2 3">
    <name type="scientific">Streptomyces kunmingensis</name>
    <dbReference type="NCBI Taxonomy" id="68225"/>
    <lineage>
        <taxon>Bacteria</taxon>
        <taxon>Bacillati</taxon>
        <taxon>Actinomycetota</taxon>
        <taxon>Actinomycetes</taxon>
        <taxon>Kitasatosporales</taxon>
        <taxon>Streptomycetaceae</taxon>
        <taxon>Streptomyces</taxon>
    </lineage>
</organism>
<name>A0ABU6CDC0_9ACTN</name>
<evidence type="ECO:0000313" key="2">
    <source>
        <dbReference type="EMBL" id="MEB3962147.1"/>
    </source>
</evidence>
<evidence type="ECO:0000313" key="3">
    <source>
        <dbReference type="Proteomes" id="UP001352223"/>
    </source>
</evidence>
<evidence type="ECO:0000259" key="1">
    <source>
        <dbReference type="PROSITE" id="PS50104"/>
    </source>
</evidence>
<gene>
    <name evidence="2" type="ORF">OKJ48_18100</name>
</gene>
<dbReference type="PROSITE" id="PS50104">
    <property type="entry name" value="TIR"/>
    <property type="match status" value="1"/>
</dbReference>